<organism evidence="2 3">
    <name type="scientific">Trichinella papuae</name>
    <dbReference type="NCBI Taxonomy" id="268474"/>
    <lineage>
        <taxon>Eukaryota</taxon>
        <taxon>Metazoa</taxon>
        <taxon>Ecdysozoa</taxon>
        <taxon>Nematoda</taxon>
        <taxon>Enoplea</taxon>
        <taxon>Dorylaimia</taxon>
        <taxon>Trichinellida</taxon>
        <taxon>Trichinellidae</taxon>
        <taxon>Trichinella</taxon>
    </lineage>
</organism>
<feature type="transmembrane region" description="Helical" evidence="1">
    <location>
        <begin position="31"/>
        <end position="53"/>
    </location>
</feature>
<sequence length="61" mass="6901">MNETQQLVELVATYHSATKSKRVPAAQYMRYLGMDVIPIFSSMPVIVSMSIAVTEKLQYPH</sequence>
<accession>A0A0V1N389</accession>
<protein>
    <submittedName>
        <fullName evidence="2">Uncharacterized protein</fullName>
    </submittedName>
</protein>
<dbReference type="Proteomes" id="UP000054843">
    <property type="component" value="Unassembled WGS sequence"/>
</dbReference>
<evidence type="ECO:0000313" key="3">
    <source>
        <dbReference type="Proteomes" id="UP000054843"/>
    </source>
</evidence>
<dbReference type="AlphaFoldDB" id="A0A0V1N389"/>
<reference evidence="2 3" key="1">
    <citation type="submission" date="2015-01" db="EMBL/GenBank/DDBJ databases">
        <title>Evolution of Trichinella species and genotypes.</title>
        <authorList>
            <person name="Korhonen P.K."/>
            <person name="Edoardo P."/>
            <person name="Giuseppe L.R."/>
            <person name="Gasser R.B."/>
        </authorList>
    </citation>
    <scope>NUCLEOTIDE SEQUENCE [LARGE SCALE GENOMIC DNA]</scope>
    <source>
        <strain evidence="2">ISS1980</strain>
    </source>
</reference>
<proteinExistence type="predicted"/>
<keyword evidence="3" id="KW-1185">Reference proteome</keyword>
<evidence type="ECO:0000256" key="1">
    <source>
        <dbReference type="SAM" id="Phobius"/>
    </source>
</evidence>
<keyword evidence="1" id="KW-0472">Membrane</keyword>
<keyword evidence="1" id="KW-0812">Transmembrane</keyword>
<gene>
    <name evidence="2" type="ORF">T10_9348</name>
</gene>
<name>A0A0V1N389_9BILA</name>
<evidence type="ECO:0000313" key="2">
    <source>
        <dbReference type="EMBL" id="KRZ78443.1"/>
    </source>
</evidence>
<dbReference type="EMBL" id="JYDO01000012">
    <property type="protein sequence ID" value="KRZ78443.1"/>
    <property type="molecule type" value="Genomic_DNA"/>
</dbReference>
<keyword evidence="1" id="KW-1133">Transmembrane helix</keyword>
<comment type="caution">
    <text evidence="2">The sequence shown here is derived from an EMBL/GenBank/DDBJ whole genome shotgun (WGS) entry which is preliminary data.</text>
</comment>